<evidence type="ECO:0000313" key="3">
    <source>
        <dbReference type="EnsemblProtists" id="Phyra85182"/>
    </source>
</evidence>
<dbReference type="VEuPathDB" id="FungiDB:KRP22_9310"/>
<dbReference type="EnsemblProtists" id="Phyra85182">
    <property type="protein sequence ID" value="Phyra85182"/>
    <property type="gene ID" value="Phyra85182"/>
</dbReference>
<dbReference type="EMBL" id="DS566147">
    <property type="status" value="NOT_ANNOTATED_CDS"/>
    <property type="molecule type" value="Genomic_DNA"/>
</dbReference>
<keyword evidence="4" id="KW-1185">Reference proteome</keyword>
<sequence length="367" mass="40541">MAGANDTPPEDHPAVASGTSAGRTSEAPVVPTARVALPSVDLSATRESLAVFSSLMERVEAQADLSDDHAILQQAYRDQVARADRFEADLNAAYAAASPYVLHCQHQYDFLFRRYQETRQMAADFETAVRERLDNSHEIAAMRDRLRVAEEVLAEETTRLQAEIADLTRRLADAESPAAKRQPQGSARRLATLQEGLDQAIADRDRVALDLAEANKNLGALESSQRALEDATSRLRGQNEHLEQRVSNLQAQLAQQTTRAKRDFDRVDAEREQFRSRAEAAEATLQTTSKNLRRVMADRDRALADRRSTQIQVDNARASIARLEHGLKASQADRSRIKALNHENELLLADLANAQSASSALKKASPS</sequence>
<reference evidence="4" key="1">
    <citation type="journal article" date="2006" name="Science">
        <title>Phytophthora genome sequences uncover evolutionary origins and mechanisms of pathogenesis.</title>
        <authorList>
            <person name="Tyler B.M."/>
            <person name="Tripathy S."/>
            <person name="Zhang X."/>
            <person name="Dehal P."/>
            <person name="Jiang R.H."/>
            <person name="Aerts A."/>
            <person name="Arredondo F.D."/>
            <person name="Baxter L."/>
            <person name="Bensasson D."/>
            <person name="Beynon J.L."/>
            <person name="Chapman J."/>
            <person name="Damasceno C.M."/>
            <person name="Dorrance A.E."/>
            <person name="Dou D."/>
            <person name="Dickerman A.W."/>
            <person name="Dubchak I.L."/>
            <person name="Garbelotto M."/>
            <person name="Gijzen M."/>
            <person name="Gordon S.G."/>
            <person name="Govers F."/>
            <person name="Grunwald N.J."/>
            <person name="Huang W."/>
            <person name="Ivors K.L."/>
            <person name="Jones R.W."/>
            <person name="Kamoun S."/>
            <person name="Krampis K."/>
            <person name="Lamour K.H."/>
            <person name="Lee M.K."/>
            <person name="McDonald W.H."/>
            <person name="Medina M."/>
            <person name="Meijer H.J."/>
            <person name="Nordberg E.K."/>
            <person name="Maclean D.J."/>
            <person name="Ospina-Giraldo M.D."/>
            <person name="Morris P.F."/>
            <person name="Phuntumart V."/>
            <person name="Putnam N.H."/>
            <person name="Rash S."/>
            <person name="Rose J.K."/>
            <person name="Sakihama Y."/>
            <person name="Salamov A.A."/>
            <person name="Savidor A."/>
            <person name="Scheuring C.F."/>
            <person name="Smith B.M."/>
            <person name="Sobral B.W."/>
            <person name="Terry A."/>
            <person name="Torto-Alalibo T.A."/>
            <person name="Win J."/>
            <person name="Xu Z."/>
            <person name="Zhang H."/>
            <person name="Grigoriev I.V."/>
            <person name="Rokhsar D.S."/>
            <person name="Boore J.L."/>
        </authorList>
    </citation>
    <scope>NUCLEOTIDE SEQUENCE [LARGE SCALE GENOMIC DNA]</scope>
    <source>
        <strain evidence="4">Pr102</strain>
    </source>
</reference>
<feature type="region of interest" description="Disordered" evidence="2">
    <location>
        <begin position="1"/>
        <end position="29"/>
    </location>
</feature>
<accession>H3H3U2</accession>
<dbReference type="VEuPathDB" id="FungiDB:KRP23_11804"/>
<evidence type="ECO:0000256" key="1">
    <source>
        <dbReference type="SAM" id="Coils"/>
    </source>
</evidence>
<feature type="coiled-coil region" evidence="1">
    <location>
        <begin position="197"/>
        <end position="298"/>
    </location>
</feature>
<dbReference type="AlphaFoldDB" id="H3H3U2"/>
<organism evidence="3 4">
    <name type="scientific">Phytophthora ramorum</name>
    <name type="common">Sudden oak death agent</name>
    <dbReference type="NCBI Taxonomy" id="164328"/>
    <lineage>
        <taxon>Eukaryota</taxon>
        <taxon>Sar</taxon>
        <taxon>Stramenopiles</taxon>
        <taxon>Oomycota</taxon>
        <taxon>Peronosporomycetes</taxon>
        <taxon>Peronosporales</taxon>
        <taxon>Peronosporaceae</taxon>
        <taxon>Phytophthora</taxon>
    </lineage>
</organism>
<dbReference type="OMA" id="HARLWCS"/>
<name>H3H3U2_PHYRM</name>
<proteinExistence type="predicted"/>
<protein>
    <submittedName>
        <fullName evidence="3">Uncharacterized protein</fullName>
    </submittedName>
</protein>
<dbReference type="VEuPathDB" id="FungiDB:KRP23_13413"/>
<dbReference type="VEuPathDB" id="FungiDB:KRP22_6690"/>
<evidence type="ECO:0000313" key="4">
    <source>
        <dbReference type="Proteomes" id="UP000005238"/>
    </source>
</evidence>
<evidence type="ECO:0000256" key="2">
    <source>
        <dbReference type="SAM" id="MobiDB-lite"/>
    </source>
</evidence>
<keyword evidence="1" id="KW-0175">Coiled coil</keyword>
<reference evidence="3" key="2">
    <citation type="submission" date="2015-06" db="UniProtKB">
        <authorList>
            <consortium name="EnsemblProtists"/>
        </authorList>
    </citation>
    <scope>IDENTIFICATION</scope>
    <source>
        <strain evidence="3">Pr102</strain>
    </source>
</reference>
<dbReference type="InParanoid" id="H3H3U2"/>
<dbReference type="HOGENOM" id="CLU_050635_0_0_1"/>
<dbReference type="Proteomes" id="UP000005238">
    <property type="component" value="Unassembled WGS sequence"/>
</dbReference>
<feature type="coiled-coil region" evidence="1">
    <location>
        <begin position="139"/>
        <end position="170"/>
    </location>
</feature>